<dbReference type="InterPro" id="IPR002347">
    <property type="entry name" value="SDR_fam"/>
</dbReference>
<keyword evidence="2" id="KW-0560">Oxidoreductase</keyword>
<dbReference type="SUPFAM" id="SSF51735">
    <property type="entry name" value="NAD(P)-binding Rossmann-fold domains"/>
    <property type="match status" value="1"/>
</dbReference>
<dbReference type="AlphaFoldDB" id="A0A9W4XE96"/>
<evidence type="ECO:0000259" key="3">
    <source>
        <dbReference type="SMART" id="SM00822"/>
    </source>
</evidence>
<dbReference type="CDD" id="cd05233">
    <property type="entry name" value="SDR_c"/>
    <property type="match status" value="1"/>
</dbReference>
<feature type="domain" description="Ketoreductase" evidence="3">
    <location>
        <begin position="32"/>
        <end position="181"/>
    </location>
</feature>
<evidence type="ECO:0000256" key="1">
    <source>
        <dbReference type="ARBA" id="ARBA00006484"/>
    </source>
</evidence>
<dbReference type="PANTHER" id="PTHR42901">
    <property type="entry name" value="ALCOHOL DEHYDROGENASE"/>
    <property type="match status" value="1"/>
</dbReference>
<keyword evidence="5" id="KW-1185">Reference proteome</keyword>
<comment type="caution">
    <text evidence="4">The sequence shown here is derived from an EMBL/GenBank/DDBJ whole genome shotgun (WGS) entry which is preliminary data.</text>
</comment>
<reference evidence="4" key="1">
    <citation type="submission" date="2023-01" db="EMBL/GenBank/DDBJ databases">
        <authorList>
            <person name="Van Ghelder C."/>
            <person name="Rancurel C."/>
        </authorList>
    </citation>
    <scope>NUCLEOTIDE SEQUENCE</scope>
    <source>
        <strain evidence="4">CNCM I-4278</strain>
    </source>
</reference>
<dbReference type="Gene3D" id="3.40.50.720">
    <property type="entry name" value="NAD(P)-binding Rossmann-like Domain"/>
    <property type="match status" value="1"/>
</dbReference>
<organism evidence="4 5">
    <name type="scientific">Periconia digitata</name>
    <dbReference type="NCBI Taxonomy" id="1303443"/>
    <lineage>
        <taxon>Eukaryota</taxon>
        <taxon>Fungi</taxon>
        <taxon>Dikarya</taxon>
        <taxon>Ascomycota</taxon>
        <taxon>Pezizomycotina</taxon>
        <taxon>Dothideomycetes</taxon>
        <taxon>Pleosporomycetidae</taxon>
        <taxon>Pleosporales</taxon>
        <taxon>Massarineae</taxon>
        <taxon>Periconiaceae</taxon>
        <taxon>Periconia</taxon>
    </lineage>
</organism>
<dbReference type="SMART" id="SM00822">
    <property type="entry name" value="PKS_KR"/>
    <property type="match status" value="1"/>
</dbReference>
<proteinExistence type="inferred from homology"/>
<name>A0A9W4XE96_9PLEO</name>
<evidence type="ECO:0000256" key="2">
    <source>
        <dbReference type="ARBA" id="ARBA00023002"/>
    </source>
</evidence>
<protein>
    <recommendedName>
        <fullName evidence="3">Ketoreductase domain-containing protein</fullName>
    </recommendedName>
</protein>
<dbReference type="PRINTS" id="PR00081">
    <property type="entry name" value="GDHRDH"/>
</dbReference>
<dbReference type="OrthoDB" id="1933717at2759"/>
<accession>A0A9W4XE96</accession>
<sequence>MAPLLPSPVPTWHNDTYASIDPTKGALSQKGKTVIITGAGSGIGRATAIAFSQANADHIVLTGRTESKLRETESLIRYSNKDVQLSIVVGSVTDETQMKEAASNIGPWDILILNAAVVNDPKPILSQSVEEAWSVVETNFKSIFVMAHAFLGSAKESAGLFNIGAAGSALPARVAPNIGPYVSSKAGVAKLVEHLAIENSQVLMCTVHPGVIPTPMLQKSGMDESSLPFDTVELAAHFLVWLSQTEKTRFLHGKYVYANSDVDELSAKAQDIKVSDENTTGVIGWPFGYEVKF</sequence>
<evidence type="ECO:0000313" key="4">
    <source>
        <dbReference type="EMBL" id="CAI6266836.1"/>
    </source>
</evidence>
<comment type="similarity">
    <text evidence="1">Belongs to the short-chain dehydrogenases/reductases (SDR) family.</text>
</comment>
<gene>
    <name evidence="4" type="ORF">PDIGIT_LOCUS1567</name>
</gene>
<evidence type="ECO:0000313" key="5">
    <source>
        <dbReference type="Proteomes" id="UP001152607"/>
    </source>
</evidence>
<dbReference type="InterPro" id="IPR057326">
    <property type="entry name" value="KR_dom"/>
</dbReference>
<dbReference type="GO" id="GO:0016491">
    <property type="term" value="F:oxidoreductase activity"/>
    <property type="evidence" value="ECO:0007669"/>
    <property type="project" value="UniProtKB-KW"/>
</dbReference>
<dbReference type="PANTHER" id="PTHR42901:SF1">
    <property type="entry name" value="ALCOHOL DEHYDROGENASE"/>
    <property type="match status" value="1"/>
</dbReference>
<dbReference type="Proteomes" id="UP001152607">
    <property type="component" value="Unassembled WGS sequence"/>
</dbReference>
<dbReference type="InterPro" id="IPR036291">
    <property type="entry name" value="NAD(P)-bd_dom_sf"/>
</dbReference>
<dbReference type="Pfam" id="PF00106">
    <property type="entry name" value="adh_short"/>
    <property type="match status" value="1"/>
</dbReference>
<dbReference type="EMBL" id="CAOQHR010000001">
    <property type="protein sequence ID" value="CAI6266836.1"/>
    <property type="molecule type" value="Genomic_DNA"/>
</dbReference>